<protein>
    <recommendedName>
        <fullName evidence="7">LITAF domain-containing protein</fullName>
    </recommendedName>
</protein>
<dbReference type="Proteomes" id="UP000688137">
    <property type="component" value="Unassembled WGS sequence"/>
</dbReference>
<dbReference type="GO" id="GO:0016020">
    <property type="term" value="C:membrane"/>
    <property type="evidence" value="ECO:0007669"/>
    <property type="project" value="UniProtKB-SubCell"/>
</dbReference>
<keyword evidence="4" id="KW-0862">Zinc</keyword>
<evidence type="ECO:0000256" key="2">
    <source>
        <dbReference type="ARBA" id="ARBA00005975"/>
    </source>
</evidence>
<feature type="transmembrane region" description="Helical" evidence="6">
    <location>
        <begin position="139"/>
        <end position="160"/>
    </location>
</feature>
<dbReference type="InterPro" id="IPR037519">
    <property type="entry name" value="LITAF_fam"/>
</dbReference>
<proteinExistence type="inferred from homology"/>
<dbReference type="InterPro" id="IPR006629">
    <property type="entry name" value="LITAF"/>
</dbReference>
<dbReference type="PROSITE" id="PS51837">
    <property type="entry name" value="LITAF"/>
    <property type="match status" value="1"/>
</dbReference>
<comment type="similarity">
    <text evidence="2">Belongs to the CDIP1/LITAF family.</text>
</comment>
<dbReference type="AlphaFoldDB" id="A0A8S1LZM1"/>
<dbReference type="EMBL" id="CAJJDM010000046">
    <property type="protein sequence ID" value="CAD8071003.1"/>
    <property type="molecule type" value="Genomic_DNA"/>
</dbReference>
<feature type="domain" description="LITAF" evidence="7">
    <location>
        <begin position="99"/>
        <end position="182"/>
    </location>
</feature>
<accession>A0A8S1LZM1</accession>
<keyword evidence="5 6" id="KW-0472">Membrane</keyword>
<dbReference type="Pfam" id="PF10601">
    <property type="entry name" value="zf-LITAF-like"/>
    <property type="match status" value="1"/>
</dbReference>
<evidence type="ECO:0000259" key="7">
    <source>
        <dbReference type="PROSITE" id="PS51837"/>
    </source>
</evidence>
<comment type="subcellular location">
    <subcellularLocation>
        <location evidence="1">Membrane</location>
        <topology evidence="1">Peripheral membrane protein</topology>
    </subcellularLocation>
</comment>
<evidence type="ECO:0000256" key="5">
    <source>
        <dbReference type="ARBA" id="ARBA00023136"/>
    </source>
</evidence>
<name>A0A8S1LZM1_PARPR</name>
<sequence>MSYSHPSNQKSPYYLQPDFQQSNQLQLQQGPMYQQPQVYQQYQEGYPPQTGIQPIQNGGNPHNYVVVQPPQYVAYPQYQGYPPTTYNQGIHPLQLTSQQERNFSFKNLFNGGIIANNNICIYCFQPYTLILQRKIGGQVFIAFLLLLIFFWPLCWLPFVMKECQDKYYYCSQCGKLIYKRQYTMSD</sequence>
<keyword evidence="3" id="KW-0479">Metal-binding</keyword>
<reference evidence="8" key="1">
    <citation type="submission" date="2021-01" db="EMBL/GenBank/DDBJ databases">
        <authorList>
            <consortium name="Genoscope - CEA"/>
            <person name="William W."/>
        </authorList>
    </citation>
    <scope>NUCLEOTIDE SEQUENCE</scope>
</reference>
<evidence type="ECO:0000313" key="9">
    <source>
        <dbReference type="Proteomes" id="UP000688137"/>
    </source>
</evidence>
<evidence type="ECO:0000313" key="8">
    <source>
        <dbReference type="EMBL" id="CAD8071003.1"/>
    </source>
</evidence>
<evidence type="ECO:0000256" key="4">
    <source>
        <dbReference type="ARBA" id="ARBA00022833"/>
    </source>
</evidence>
<keyword evidence="6" id="KW-1133">Transmembrane helix</keyword>
<keyword evidence="9" id="KW-1185">Reference proteome</keyword>
<gene>
    <name evidence="8" type="ORF">PPRIM_AZ9-3.1.T0460247</name>
</gene>
<comment type="caution">
    <text evidence="8">The sequence shown here is derived from an EMBL/GenBank/DDBJ whole genome shotgun (WGS) entry which is preliminary data.</text>
</comment>
<dbReference type="GO" id="GO:0008270">
    <property type="term" value="F:zinc ion binding"/>
    <property type="evidence" value="ECO:0007669"/>
    <property type="project" value="TreeGrafter"/>
</dbReference>
<evidence type="ECO:0000256" key="6">
    <source>
        <dbReference type="SAM" id="Phobius"/>
    </source>
</evidence>
<keyword evidence="6" id="KW-0812">Transmembrane</keyword>
<dbReference type="PANTHER" id="PTHR23292">
    <property type="entry name" value="LIPOPOLYSACCHARIDE-INDUCED TUMOR NECROSIS FACTOR-ALPHA FACTOR"/>
    <property type="match status" value="1"/>
</dbReference>
<evidence type="ECO:0000256" key="1">
    <source>
        <dbReference type="ARBA" id="ARBA00004170"/>
    </source>
</evidence>
<dbReference type="SMART" id="SM00714">
    <property type="entry name" value="LITAF"/>
    <property type="match status" value="1"/>
</dbReference>
<organism evidence="8 9">
    <name type="scientific">Paramecium primaurelia</name>
    <dbReference type="NCBI Taxonomy" id="5886"/>
    <lineage>
        <taxon>Eukaryota</taxon>
        <taxon>Sar</taxon>
        <taxon>Alveolata</taxon>
        <taxon>Ciliophora</taxon>
        <taxon>Intramacronucleata</taxon>
        <taxon>Oligohymenophorea</taxon>
        <taxon>Peniculida</taxon>
        <taxon>Parameciidae</taxon>
        <taxon>Paramecium</taxon>
    </lineage>
</organism>
<evidence type="ECO:0000256" key="3">
    <source>
        <dbReference type="ARBA" id="ARBA00022723"/>
    </source>
</evidence>
<dbReference type="PANTHER" id="PTHR23292:SF6">
    <property type="entry name" value="FI16602P1-RELATED"/>
    <property type="match status" value="1"/>
</dbReference>